<accession>A0ACA9YBK1</accession>
<dbReference type="EMBL" id="CALSDN010000009">
    <property type="protein sequence ID" value="CAH6722435.1"/>
    <property type="molecule type" value="Genomic_DNA"/>
</dbReference>
<protein>
    <submittedName>
        <fullName evidence="1">GPI inositol-deacylase</fullName>
    </submittedName>
</protein>
<organism evidence="1 2">
    <name type="scientific">[Candida] jaroonii</name>
    <dbReference type="NCBI Taxonomy" id="467808"/>
    <lineage>
        <taxon>Eukaryota</taxon>
        <taxon>Fungi</taxon>
        <taxon>Dikarya</taxon>
        <taxon>Ascomycota</taxon>
        <taxon>Saccharomycotina</taxon>
        <taxon>Pichiomycetes</taxon>
        <taxon>Debaryomycetaceae</taxon>
        <taxon>Yamadazyma</taxon>
    </lineage>
</organism>
<gene>
    <name evidence="1" type="ORF">CLIB1444_09S03510</name>
</gene>
<evidence type="ECO:0000313" key="2">
    <source>
        <dbReference type="Proteomes" id="UP001152531"/>
    </source>
</evidence>
<comment type="caution">
    <text evidence="1">The sequence shown here is derived from an EMBL/GenBank/DDBJ whole genome shotgun (WGS) entry which is preliminary data.</text>
</comment>
<keyword evidence="2" id="KW-1185">Reference proteome</keyword>
<dbReference type="Proteomes" id="UP001152531">
    <property type="component" value="Unassembled WGS sequence"/>
</dbReference>
<proteinExistence type="predicted"/>
<reference evidence="1" key="1">
    <citation type="submission" date="2022-06" db="EMBL/GenBank/DDBJ databases">
        <authorList>
            <person name="Legras J.-L."/>
            <person name="Devillers H."/>
            <person name="Grondin C."/>
        </authorList>
    </citation>
    <scope>NUCLEOTIDE SEQUENCE</scope>
    <source>
        <strain evidence="1">CLIB 1444</strain>
    </source>
</reference>
<name>A0ACA9YBK1_9ASCO</name>
<evidence type="ECO:0000313" key="1">
    <source>
        <dbReference type="EMBL" id="CAH6722435.1"/>
    </source>
</evidence>
<sequence length="757" mass="87344">MYPSYARIPQFDERFTPYASKYSLYLYREQGKDLKPTAKNNYKLNGIPVLFIPGNAGSYKQARSIASKTANLYFNNEYNGPNTNIQNMDFFTADFNEDFTAFHGRTMLDQAEYANEAIKFILSLYEENITSVLIIGHSMGGIVSRVLMTLPNYKPQSVKSIITLSSPHSKAPLTFDRDIMKIYQSINEFWKLGYSDNEDSISKEAQKRLKDVSLFSITGGLLDNILPADYTTVENLVPKTNGFTVFTSGIEDVWTSIDHLAIVWCDQLRTVISNMLLDMIDPSVEEKVKPLNERMEIARHHLLTFQPINLIEKAHDYENYNSYQGDVALMSKKPVNIVACNETNSCYDVSTQISKVPNGLYAMKLSYPHVYISNEDVTVGTSQTINVDVLAFKTIKIPNTLLSTINLNVDNSIISYDIKFSSPVVTRQYNTIETKWHDSQEFNLNYHGSAPFISFNENLKLDVWNMEDKDLTMHISINPWVSMKLLIIRFRLTIISYGLVVVLMVFLKQMNEDKFPSFNKTLGELLTTKNVMMYLVTSIIINMLINIPLVNKLVNLVFLENEPLLILGVKNFQILNIMFMILSVTFNYIFSYVLEFLSSRKVPTPGHSKRFRMIVSGILLLLTLIYLPYQVIYIICFLVQGFKLFKKNSHFNITIFLMMLWIIPINVPIIIVLIHNISINWRTSFSSHHNILSILPIFTFTNLYNYKFKPSPLIKAFVCYWIGYNWLYGSINTFFMFHLFNYFCVLLLIDYGVEKYL</sequence>